<evidence type="ECO:0000256" key="1">
    <source>
        <dbReference type="SAM" id="MobiDB-lite"/>
    </source>
</evidence>
<gene>
    <name evidence="2" type="ORF">BLL52_1482</name>
</gene>
<organism evidence="2 3">
    <name type="scientific">Rhodoferax antarcticus ANT.BR</name>
    <dbReference type="NCBI Taxonomy" id="1111071"/>
    <lineage>
        <taxon>Bacteria</taxon>
        <taxon>Pseudomonadati</taxon>
        <taxon>Pseudomonadota</taxon>
        <taxon>Betaproteobacteria</taxon>
        <taxon>Burkholderiales</taxon>
        <taxon>Comamonadaceae</taxon>
        <taxon>Rhodoferax</taxon>
    </lineage>
</organism>
<feature type="compositionally biased region" description="Polar residues" evidence="1">
    <location>
        <begin position="1"/>
        <end position="12"/>
    </location>
</feature>
<dbReference type="AlphaFoldDB" id="A0A1Q8YGS6"/>
<feature type="region of interest" description="Disordered" evidence="1">
    <location>
        <begin position="1"/>
        <end position="24"/>
    </location>
</feature>
<reference evidence="2 3" key="1">
    <citation type="submission" date="2017-01" db="EMBL/GenBank/DDBJ databases">
        <title>Genome sequence of Rhodoferax antarcticus ANT.BR, a psychrophilic purple nonsulfur bacterium from an Antarctic microbial mat.</title>
        <authorList>
            <person name="Baker J."/>
            <person name="Riester C."/>
            <person name="Skinner B."/>
            <person name="Newell A."/>
            <person name="Swingley W."/>
            <person name="Madigan M."/>
            <person name="Jung D."/>
            <person name="Asao M."/>
            <person name="Chen M."/>
            <person name="Loughlin P."/>
            <person name="Pan H."/>
            <person name="Lin S."/>
            <person name="Li N."/>
            <person name="Shaw J."/>
            <person name="Prado M."/>
            <person name="Sherman C."/>
            <person name="Li X."/>
            <person name="Tang J."/>
            <person name="Blankenship R."/>
            <person name="Zhao T."/>
            <person name="Touchman J."/>
            <person name="Sattley M."/>
        </authorList>
    </citation>
    <scope>NUCLEOTIDE SEQUENCE [LARGE SCALE GENOMIC DNA]</scope>
    <source>
        <strain evidence="2 3">ANT.BR</strain>
    </source>
</reference>
<evidence type="ECO:0000313" key="2">
    <source>
        <dbReference type="EMBL" id="OLP07195.1"/>
    </source>
</evidence>
<dbReference type="Proteomes" id="UP000185911">
    <property type="component" value="Unassembled WGS sequence"/>
</dbReference>
<sequence>MGSSRVATPTTRISDDKPTDRTDPVKRLANIMKVLLLKMRLVLTQRKLP</sequence>
<comment type="caution">
    <text evidence="2">The sequence shown here is derived from an EMBL/GenBank/DDBJ whole genome shotgun (WGS) entry which is preliminary data.</text>
</comment>
<dbReference type="EMBL" id="MSYM01000009">
    <property type="protein sequence ID" value="OLP07195.1"/>
    <property type="molecule type" value="Genomic_DNA"/>
</dbReference>
<protein>
    <submittedName>
        <fullName evidence="2">Uncharacterized protein</fullName>
    </submittedName>
</protein>
<feature type="compositionally biased region" description="Basic and acidic residues" evidence="1">
    <location>
        <begin position="13"/>
        <end position="24"/>
    </location>
</feature>
<proteinExistence type="predicted"/>
<keyword evidence="3" id="KW-1185">Reference proteome</keyword>
<evidence type="ECO:0000313" key="3">
    <source>
        <dbReference type="Proteomes" id="UP000185911"/>
    </source>
</evidence>
<accession>A0A1Q8YGS6</accession>
<name>A0A1Q8YGS6_9BURK</name>